<comment type="similarity">
    <text evidence="1 2">Belongs to the calycin superfamily. Lipocalin family.</text>
</comment>
<dbReference type="Gene3D" id="2.40.128.20">
    <property type="match status" value="1"/>
</dbReference>
<dbReference type="PIRSF" id="PIRSF036893">
    <property type="entry name" value="Lipocalin_ApoD"/>
    <property type="match status" value="1"/>
</dbReference>
<evidence type="ECO:0000313" key="4">
    <source>
        <dbReference type="EMBL" id="CAE0528684.1"/>
    </source>
</evidence>
<proteinExistence type="inferred from homology"/>
<evidence type="ECO:0000256" key="2">
    <source>
        <dbReference type="PIRNR" id="PIRNR036893"/>
    </source>
</evidence>
<gene>
    <name evidence="4" type="ORF">SACU0126_LOCUS5027</name>
</gene>
<dbReference type="InterPro" id="IPR012674">
    <property type="entry name" value="Calycin"/>
</dbReference>
<accession>A0A7S3RM64</accession>
<dbReference type="PANTHER" id="PTHR10612:SF34">
    <property type="entry name" value="APOLIPOPROTEIN D"/>
    <property type="match status" value="1"/>
</dbReference>
<name>A0A7S3RM64_9SPIT</name>
<dbReference type="PANTHER" id="PTHR10612">
    <property type="entry name" value="APOLIPOPROTEIN D"/>
    <property type="match status" value="1"/>
</dbReference>
<dbReference type="PRINTS" id="PR01171">
    <property type="entry name" value="BCTLIPOCALIN"/>
</dbReference>
<evidence type="ECO:0000259" key="3">
    <source>
        <dbReference type="Pfam" id="PF08212"/>
    </source>
</evidence>
<dbReference type="InterPro" id="IPR000566">
    <property type="entry name" value="Lipocln_cytosolic_FA-bd_dom"/>
</dbReference>
<dbReference type="SUPFAM" id="SSF50814">
    <property type="entry name" value="Lipocalins"/>
    <property type="match status" value="1"/>
</dbReference>
<dbReference type="GO" id="GO:0006950">
    <property type="term" value="P:response to stress"/>
    <property type="evidence" value="ECO:0007669"/>
    <property type="project" value="UniProtKB-ARBA"/>
</dbReference>
<reference evidence="4" key="1">
    <citation type="submission" date="2021-01" db="EMBL/GenBank/DDBJ databases">
        <authorList>
            <person name="Corre E."/>
            <person name="Pelletier E."/>
            <person name="Niang G."/>
            <person name="Scheremetjew M."/>
            <person name="Finn R."/>
            <person name="Kale V."/>
            <person name="Holt S."/>
            <person name="Cochrane G."/>
            <person name="Meng A."/>
            <person name="Brown T."/>
            <person name="Cohen L."/>
        </authorList>
    </citation>
    <scope>NUCLEOTIDE SEQUENCE</scope>
    <source>
        <strain evidence="4">SPMC142</strain>
    </source>
</reference>
<evidence type="ECO:0000256" key="1">
    <source>
        <dbReference type="ARBA" id="ARBA00006889"/>
    </source>
</evidence>
<dbReference type="InterPro" id="IPR002446">
    <property type="entry name" value="Lipocalin_bac"/>
</dbReference>
<dbReference type="InterPro" id="IPR022271">
    <property type="entry name" value="Lipocalin_ApoD"/>
</dbReference>
<dbReference type="EMBL" id="HBIQ01015476">
    <property type="protein sequence ID" value="CAE0528684.1"/>
    <property type="molecule type" value="Transcribed_RNA"/>
</dbReference>
<dbReference type="InterPro" id="IPR047202">
    <property type="entry name" value="Lipocalin_Blc-like_dom"/>
</dbReference>
<feature type="domain" description="Lipocalin/cytosolic fatty-acid binding" evidence="3">
    <location>
        <begin position="6"/>
        <end position="149"/>
    </location>
</feature>
<dbReference type="CDD" id="cd19438">
    <property type="entry name" value="lipocalin_Blc-like"/>
    <property type="match status" value="1"/>
</dbReference>
<dbReference type="AlphaFoldDB" id="A0A7S3RM64"/>
<dbReference type="Pfam" id="PF08212">
    <property type="entry name" value="Lipocalin_2"/>
    <property type="match status" value="1"/>
</dbReference>
<organism evidence="4">
    <name type="scientific">Strombidinopsis acuminata</name>
    <dbReference type="NCBI Taxonomy" id="141414"/>
    <lineage>
        <taxon>Eukaryota</taxon>
        <taxon>Sar</taxon>
        <taxon>Alveolata</taxon>
        <taxon>Ciliophora</taxon>
        <taxon>Intramacronucleata</taxon>
        <taxon>Spirotrichea</taxon>
        <taxon>Choreotrichia</taxon>
        <taxon>Choreotrichida</taxon>
        <taxon>Strombidinopsidae</taxon>
        <taxon>Strombidinopsis</taxon>
    </lineage>
</organism>
<protein>
    <recommendedName>
        <fullName evidence="3">Lipocalin/cytosolic fatty-acid binding domain-containing protein</fullName>
    </recommendedName>
</protein>
<sequence>MEAPFELPRFMGRWYVLANIPTVFDKDTVNNMEDYTLDEAGKTVDVNFTYYSKDLKKKSELKQRAAVKNEAGTEWAISPKLGVYLPLGIPYLIVYCAEDYSTTIIGVPDRSYVWIMARTPTVEAALQEELIRKTQAMGYDISKLVVVPQTWTDVQAIDGAEAPEEVR</sequence>